<dbReference type="InterPro" id="IPR000424">
    <property type="entry name" value="Primosome_PriB/ssb"/>
</dbReference>
<keyword evidence="4" id="KW-1185">Reference proteome</keyword>
<protein>
    <recommendedName>
        <fullName evidence="5">Single-stranded DNA-binding protein</fullName>
    </recommendedName>
</protein>
<dbReference type="Gene3D" id="2.40.50.140">
    <property type="entry name" value="Nucleic acid-binding proteins"/>
    <property type="match status" value="1"/>
</dbReference>
<reference evidence="3" key="1">
    <citation type="submission" date="2021-01" db="EMBL/GenBank/DDBJ databases">
        <title>Whole genome shotgun sequence of Sphaerimonospora thailandensis NBRC 107569.</title>
        <authorList>
            <person name="Komaki H."/>
            <person name="Tamura T."/>
        </authorList>
    </citation>
    <scope>NUCLEOTIDE SEQUENCE</scope>
    <source>
        <strain evidence="3">NBRC 107569</strain>
    </source>
</reference>
<evidence type="ECO:0000256" key="2">
    <source>
        <dbReference type="PROSITE-ProRule" id="PRU00252"/>
    </source>
</evidence>
<dbReference type="EMBL" id="BOOG01000019">
    <property type="protein sequence ID" value="GIH69987.1"/>
    <property type="molecule type" value="Genomic_DNA"/>
</dbReference>
<evidence type="ECO:0000313" key="3">
    <source>
        <dbReference type="EMBL" id="GIH69987.1"/>
    </source>
</evidence>
<dbReference type="SUPFAM" id="SSF50249">
    <property type="entry name" value="Nucleic acid-binding proteins"/>
    <property type="match status" value="1"/>
</dbReference>
<dbReference type="PROSITE" id="PS50935">
    <property type="entry name" value="SSB"/>
    <property type="match status" value="1"/>
</dbReference>
<dbReference type="Proteomes" id="UP000610966">
    <property type="component" value="Unassembled WGS sequence"/>
</dbReference>
<evidence type="ECO:0000256" key="1">
    <source>
        <dbReference type="ARBA" id="ARBA00023125"/>
    </source>
</evidence>
<evidence type="ECO:0000313" key="4">
    <source>
        <dbReference type="Proteomes" id="UP000610966"/>
    </source>
</evidence>
<accession>A0A8J3R9S8</accession>
<keyword evidence="1 2" id="KW-0238">DNA-binding</keyword>
<comment type="caution">
    <text evidence="3">The sequence shown here is derived from an EMBL/GenBank/DDBJ whole genome shotgun (WGS) entry which is preliminary data.</text>
</comment>
<name>A0A8J3R9S8_9ACTN</name>
<dbReference type="AlphaFoldDB" id="A0A8J3R9S8"/>
<evidence type="ECO:0008006" key="5">
    <source>
        <dbReference type="Google" id="ProtNLM"/>
    </source>
</evidence>
<proteinExistence type="predicted"/>
<organism evidence="3 4">
    <name type="scientific">Sphaerimonospora thailandensis</name>
    <dbReference type="NCBI Taxonomy" id="795644"/>
    <lineage>
        <taxon>Bacteria</taxon>
        <taxon>Bacillati</taxon>
        <taxon>Actinomycetota</taxon>
        <taxon>Actinomycetes</taxon>
        <taxon>Streptosporangiales</taxon>
        <taxon>Streptosporangiaceae</taxon>
        <taxon>Sphaerimonospora</taxon>
    </lineage>
</organism>
<dbReference type="GO" id="GO:0003697">
    <property type="term" value="F:single-stranded DNA binding"/>
    <property type="evidence" value="ECO:0007669"/>
    <property type="project" value="InterPro"/>
</dbReference>
<dbReference type="InterPro" id="IPR012340">
    <property type="entry name" value="NA-bd_OB-fold"/>
</dbReference>
<gene>
    <name evidence="3" type="ORF">Mth01_22400</name>
</gene>
<sequence>MHRNEVVLVGRLSMEPVHRDLPSGNVLTQWRLAVRRPAGHPGCQRSDAVECATFDDSVRDMLDGWRLDDVVEVEGALRRRWWRGGNRYEVEVSTARRVEEE</sequence>
<dbReference type="Pfam" id="PF00436">
    <property type="entry name" value="SSB"/>
    <property type="match status" value="1"/>
</dbReference>
<dbReference type="RefSeq" id="WP_204015581.1">
    <property type="nucleotide sequence ID" value="NZ_BOOG01000019.1"/>
</dbReference>